<dbReference type="InterPro" id="IPR051358">
    <property type="entry name" value="TF_AMS/ICE1/BHLH6-like"/>
</dbReference>
<dbReference type="GO" id="GO:0046983">
    <property type="term" value="F:protein dimerization activity"/>
    <property type="evidence" value="ECO:0007669"/>
    <property type="project" value="InterPro"/>
</dbReference>
<keyword evidence="8" id="KW-1185">Reference proteome</keyword>
<evidence type="ECO:0000256" key="5">
    <source>
        <dbReference type="SAM" id="MobiDB-lite"/>
    </source>
</evidence>
<dbReference type="EMBL" id="JAMYWD010000005">
    <property type="protein sequence ID" value="KAJ4971974.1"/>
    <property type="molecule type" value="Genomic_DNA"/>
</dbReference>
<evidence type="ECO:0000256" key="4">
    <source>
        <dbReference type="ARBA" id="ARBA00023242"/>
    </source>
</evidence>
<evidence type="ECO:0000313" key="7">
    <source>
        <dbReference type="EMBL" id="KAJ4971974.1"/>
    </source>
</evidence>
<evidence type="ECO:0000256" key="3">
    <source>
        <dbReference type="ARBA" id="ARBA00023163"/>
    </source>
</evidence>
<dbReference type="InterPro" id="IPR011598">
    <property type="entry name" value="bHLH_dom"/>
</dbReference>
<dbReference type="PROSITE" id="PS50888">
    <property type="entry name" value="BHLH"/>
    <property type="match status" value="1"/>
</dbReference>
<evidence type="ECO:0000256" key="1">
    <source>
        <dbReference type="ARBA" id="ARBA00004123"/>
    </source>
</evidence>
<dbReference type="OrthoDB" id="1886792at2759"/>
<reference evidence="7" key="1">
    <citation type="journal article" date="2023" name="Plant J.">
        <title>The genome of the king protea, Protea cynaroides.</title>
        <authorList>
            <person name="Chang J."/>
            <person name="Duong T.A."/>
            <person name="Schoeman C."/>
            <person name="Ma X."/>
            <person name="Roodt D."/>
            <person name="Barker N."/>
            <person name="Li Z."/>
            <person name="Van de Peer Y."/>
            <person name="Mizrachi E."/>
        </authorList>
    </citation>
    <scope>NUCLEOTIDE SEQUENCE</scope>
    <source>
        <tissue evidence="7">Young leaves</tissue>
    </source>
</reference>
<gene>
    <name evidence="7" type="ORF">NE237_005073</name>
</gene>
<evidence type="ECO:0000313" key="8">
    <source>
        <dbReference type="Proteomes" id="UP001141806"/>
    </source>
</evidence>
<keyword evidence="4" id="KW-0539">Nucleus</keyword>
<evidence type="ECO:0000256" key="2">
    <source>
        <dbReference type="ARBA" id="ARBA00023015"/>
    </source>
</evidence>
<accession>A0A9Q0KK49</accession>
<sequence>MDGQPFQTIPTLPHHHQSPVTNFGFHDCVNSSGNFEQLVNLRNGGNVGNMFGFNSASVSDSNPGSMPSSLTSFGGDEEDSSVGRARMLISERRRWNLLKEKLLALRALVPNISKMDKASMVGDAVLYVQNLQMQIKKLKAEVAGLELSLGLGVRETEEVVGGRDRYEELASPKPSNVQLLDRNHRGCRKILQMDVLQLGEREFYVRSASNRGEGVAVALYRALESLTSFDVQSSNVTAVSDRFVLTFKLNDRKGGEEMNVSTLKKLVTGALLSQGFELKIPGDPQKISHPKRVVSTKP</sequence>
<comment type="subcellular location">
    <subcellularLocation>
        <location evidence="1">Nucleus</location>
    </subcellularLocation>
</comment>
<dbReference type="AlphaFoldDB" id="A0A9Q0KK49"/>
<protein>
    <recommendedName>
        <fullName evidence="6">BHLH domain-containing protein</fullName>
    </recommendedName>
</protein>
<dbReference type="GO" id="GO:0003700">
    <property type="term" value="F:DNA-binding transcription factor activity"/>
    <property type="evidence" value="ECO:0007669"/>
    <property type="project" value="TreeGrafter"/>
</dbReference>
<dbReference type="Proteomes" id="UP001141806">
    <property type="component" value="Unassembled WGS sequence"/>
</dbReference>
<organism evidence="7 8">
    <name type="scientific">Protea cynaroides</name>
    <dbReference type="NCBI Taxonomy" id="273540"/>
    <lineage>
        <taxon>Eukaryota</taxon>
        <taxon>Viridiplantae</taxon>
        <taxon>Streptophyta</taxon>
        <taxon>Embryophyta</taxon>
        <taxon>Tracheophyta</taxon>
        <taxon>Spermatophyta</taxon>
        <taxon>Magnoliopsida</taxon>
        <taxon>Proteales</taxon>
        <taxon>Proteaceae</taxon>
        <taxon>Protea</taxon>
    </lineage>
</organism>
<feature type="domain" description="BHLH" evidence="6">
    <location>
        <begin position="82"/>
        <end position="131"/>
    </location>
</feature>
<dbReference type="SMART" id="SM00353">
    <property type="entry name" value="HLH"/>
    <property type="match status" value="1"/>
</dbReference>
<name>A0A9Q0KK49_9MAGN</name>
<keyword evidence="3" id="KW-0804">Transcription</keyword>
<dbReference type="InterPro" id="IPR036638">
    <property type="entry name" value="HLH_DNA-bd_sf"/>
</dbReference>
<feature type="compositionally biased region" description="Polar residues" evidence="5">
    <location>
        <begin position="58"/>
        <end position="72"/>
    </location>
</feature>
<proteinExistence type="predicted"/>
<dbReference type="PANTHER" id="PTHR31945">
    <property type="entry name" value="TRANSCRIPTION FACTOR SCREAM2-RELATED"/>
    <property type="match status" value="1"/>
</dbReference>
<evidence type="ECO:0000259" key="6">
    <source>
        <dbReference type="PROSITE" id="PS50888"/>
    </source>
</evidence>
<dbReference type="Gene3D" id="4.10.280.10">
    <property type="entry name" value="Helix-loop-helix DNA-binding domain"/>
    <property type="match status" value="1"/>
</dbReference>
<keyword evidence="2" id="KW-0805">Transcription regulation</keyword>
<dbReference type="PANTHER" id="PTHR31945:SF17">
    <property type="entry name" value="TRANSCRIPTION FACTOR FER-LIKE IRON DEFICIENCY-INDUCED TRANSCRIPTION FACTOR"/>
    <property type="match status" value="1"/>
</dbReference>
<comment type="caution">
    <text evidence="7">The sequence shown here is derived from an EMBL/GenBank/DDBJ whole genome shotgun (WGS) entry which is preliminary data.</text>
</comment>
<dbReference type="GO" id="GO:0005634">
    <property type="term" value="C:nucleus"/>
    <property type="evidence" value="ECO:0007669"/>
    <property type="project" value="UniProtKB-SubCell"/>
</dbReference>
<dbReference type="GO" id="GO:0043565">
    <property type="term" value="F:sequence-specific DNA binding"/>
    <property type="evidence" value="ECO:0007669"/>
    <property type="project" value="TreeGrafter"/>
</dbReference>
<feature type="region of interest" description="Disordered" evidence="5">
    <location>
        <begin position="58"/>
        <end position="81"/>
    </location>
</feature>
<dbReference type="SUPFAM" id="SSF47459">
    <property type="entry name" value="HLH, helix-loop-helix DNA-binding domain"/>
    <property type="match status" value="1"/>
</dbReference>
<dbReference type="Pfam" id="PF00010">
    <property type="entry name" value="HLH"/>
    <property type="match status" value="1"/>
</dbReference>